<proteinExistence type="predicted"/>
<keyword evidence="2" id="KW-1185">Reference proteome</keyword>
<reference evidence="1 2" key="1">
    <citation type="submission" date="2014-12" db="EMBL/GenBank/DDBJ databases">
        <title>Genome sequence of Methanobrevibacter arboriphilicus DH1, DSM1125.</title>
        <authorList>
            <person name="Poehlein A."/>
            <person name="Thauer R.K."/>
            <person name="Seedorf H."/>
            <person name="Daniel R."/>
        </authorList>
    </citation>
    <scope>NUCLEOTIDE SEQUENCE [LARGE SCALE GENOMIC DNA]</scope>
    <source>
        <strain evidence="1 2">DH1</strain>
    </source>
</reference>
<accession>A0A1V6N125</accession>
<evidence type="ECO:0000313" key="1">
    <source>
        <dbReference type="EMBL" id="OQD58312.1"/>
    </source>
</evidence>
<name>A0A1V6N125_METAZ</name>
<evidence type="ECO:0008006" key="3">
    <source>
        <dbReference type="Google" id="ProtNLM"/>
    </source>
</evidence>
<dbReference type="Pfam" id="PF18933">
    <property type="entry name" value="PsbP_2"/>
    <property type="match status" value="1"/>
</dbReference>
<comment type="caution">
    <text evidence="1">The sequence shown here is derived from an EMBL/GenBank/DDBJ whole genome shotgun (WGS) entry which is preliminary data.</text>
</comment>
<dbReference type="PROSITE" id="PS51257">
    <property type="entry name" value="PROKAR_LIPOPROTEIN"/>
    <property type="match status" value="1"/>
</dbReference>
<sequence>MGELMKKYILGIILVIAVIFVSGCITSSSDNSGVNGTEPPKTLAKNGVLIKYPGSWVVAQSDVNNSIIAVADPKFKDSVTGFSSVNVNIQKKELPSSLDTYFNQTYSKLFSNSSYTPVAIGNTSIGSYNALEAVYTQEANESIKQHRAIWIENNGEVFVILCTAPQEDFQNQIKNFDFILNNFKIT</sequence>
<dbReference type="Proteomes" id="UP000191661">
    <property type="component" value="Unassembled WGS sequence"/>
</dbReference>
<dbReference type="AlphaFoldDB" id="A0A1V6N125"/>
<organism evidence="1 2">
    <name type="scientific">Methanobrevibacter arboriphilus JCM 13429 = DSM 1125</name>
    <dbReference type="NCBI Taxonomy" id="1300164"/>
    <lineage>
        <taxon>Archaea</taxon>
        <taxon>Methanobacteriati</taxon>
        <taxon>Methanobacteriota</taxon>
        <taxon>Methanomada group</taxon>
        <taxon>Methanobacteria</taxon>
        <taxon>Methanobacteriales</taxon>
        <taxon>Methanobacteriaceae</taxon>
        <taxon>Methanobrevibacter</taxon>
    </lineage>
</organism>
<evidence type="ECO:0000313" key="2">
    <source>
        <dbReference type="Proteomes" id="UP000191661"/>
    </source>
</evidence>
<protein>
    <recommendedName>
        <fullName evidence="3">PsbP C-terminal domain-containing protein</fullName>
    </recommendedName>
</protein>
<dbReference type="EMBL" id="JXMW01000021">
    <property type="protein sequence ID" value="OQD58312.1"/>
    <property type="molecule type" value="Genomic_DNA"/>
</dbReference>
<gene>
    <name evidence="1" type="ORF">MBBAR_21c00310</name>
</gene>
<dbReference type="Gene3D" id="3.40.1000.10">
    <property type="entry name" value="Mog1/PsbP, alpha/beta/alpha sandwich"/>
    <property type="match status" value="1"/>
</dbReference>